<keyword evidence="1" id="KW-1133">Transmembrane helix</keyword>
<evidence type="ECO:0000313" key="4">
    <source>
        <dbReference type="EMBL" id="QOL32438.1"/>
    </source>
</evidence>
<organism evidence="3 5">
    <name type="scientific">Bifidobacterium eulemuris</name>
    <dbReference type="NCBI Taxonomy" id="1765219"/>
    <lineage>
        <taxon>Bacteria</taxon>
        <taxon>Bacillati</taxon>
        <taxon>Actinomycetota</taxon>
        <taxon>Actinomycetes</taxon>
        <taxon>Bifidobacteriales</taxon>
        <taxon>Bifidobacteriaceae</taxon>
        <taxon>Bifidobacterium</taxon>
    </lineage>
</organism>
<evidence type="ECO:0000313" key="5">
    <source>
        <dbReference type="Proteomes" id="UP000216057"/>
    </source>
</evidence>
<dbReference type="RefSeq" id="WP_143249341.1">
    <property type="nucleotide sequence ID" value="NZ_CP062938.1"/>
</dbReference>
<feature type="transmembrane region" description="Helical" evidence="1">
    <location>
        <begin position="414"/>
        <end position="432"/>
    </location>
</feature>
<dbReference type="Pfam" id="PF13231">
    <property type="entry name" value="PMT_2"/>
    <property type="match status" value="1"/>
</dbReference>
<evidence type="ECO:0000313" key="6">
    <source>
        <dbReference type="Proteomes" id="UP000593943"/>
    </source>
</evidence>
<feature type="transmembrane region" description="Helical" evidence="1">
    <location>
        <begin position="20"/>
        <end position="37"/>
    </location>
</feature>
<feature type="transmembrane region" description="Helical" evidence="1">
    <location>
        <begin position="227"/>
        <end position="256"/>
    </location>
</feature>
<dbReference type="Proteomes" id="UP000593943">
    <property type="component" value="Chromosome"/>
</dbReference>
<evidence type="ECO:0000259" key="2">
    <source>
        <dbReference type="Pfam" id="PF13231"/>
    </source>
</evidence>
<feature type="transmembrane region" description="Helical" evidence="1">
    <location>
        <begin position="174"/>
        <end position="193"/>
    </location>
</feature>
<feature type="transmembrane region" description="Helical" evidence="1">
    <location>
        <begin position="439"/>
        <end position="460"/>
    </location>
</feature>
<name>A0A261FYU9_9BIFI</name>
<feature type="transmembrane region" description="Helical" evidence="1">
    <location>
        <begin position="382"/>
        <end position="402"/>
    </location>
</feature>
<dbReference type="KEGG" id="beu:BE0216_08260"/>
<dbReference type="OrthoDB" id="3260849at2"/>
<keyword evidence="6" id="KW-1185">Reference proteome</keyword>
<evidence type="ECO:0000256" key="1">
    <source>
        <dbReference type="SAM" id="Phobius"/>
    </source>
</evidence>
<keyword evidence="4" id="KW-0808">Transferase</keyword>
<feature type="transmembrane region" description="Helical" evidence="1">
    <location>
        <begin position="351"/>
        <end position="370"/>
    </location>
</feature>
<reference evidence="4 6" key="2">
    <citation type="submission" date="2020-10" db="EMBL/GenBank/DDBJ databases">
        <title>Genome sequencing of Bifidobacterium eulemuris_DSMZ_100216.</title>
        <authorList>
            <person name="Kim J."/>
        </authorList>
    </citation>
    <scope>NUCLEOTIDE SEQUENCE [LARGE SCALE GENOMIC DNA]</scope>
    <source>
        <strain evidence="4 6">DSM 100216</strain>
    </source>
</reference>
<keyword evidence="1" id="KW-0812">Transmembrane</keyword>
<reference evidence="3 5" key="1">
    <citation type="journal article" date="2017" name="BMC Genomics">
        <title>Comparative genomic and phylogenomic analyses of the Bifidobacteriaceae family.</title>
        <authorList>
            <person name="Lugli G.A."/>
            <person name="Milani C."/>
            <person name="Turroni F."/>
            <person name="Duranti S."/>
            <person name="Mancabelli L."/>
            <person name="Mangifesta M."/>
            <person name="Ferrario C."/>
            <person name="Modesto M."/>
            <person name="Mattarelli P."/>
            <person name="Jiri K."/>
            <person name="van Sinderen D."/>
            <person name="Ventura M."/>
        </authorList>
    </citation>
    <scope>NUCLEOTIDE SEQUENCE [LARGE SCALE GENOMIC DNA]</scope>
    <source>
        <strain evidence="3 5">DSM 100216</strain>
    </source>
</reference>
<keyword evidence="1" id="KW-0472">Membrane</keyword>
<proteinExistence type="predicted"/>
<feature type="transmembrane region" description="Helical" evidence="1">
    <location>
        <begin position="149"/>
        <end position="168"/>
    </location>
</feature>
<dbReference type="Proteomes" id="UP000216057">
    <property type="component" value="Unassembled WGS sequence"/>
</dbReference>
<accession>A0A261FYU9</accession>
<dbReference type="InterPro" id="IPR038731">
    <property type="entry name" value="RgtA/B/C-like"/>
</dbReference>
<dbReference type="EMBL" id="CP062938">
    <property type="protein sequence ID" value="QOL32438.1"/>
    <property type="molecule type" value="Genomic_DNA"/>
</dbReference>
<feature type="domain" description="Glycosyltransferase RgtA/B/C/D-like" evidence="2">
    <location>
        <begin position="131"/>
        <end position="290"/>
    </location>
</feature>
<dbReference type="GO" id="GO:0016740">
    <property type="term" value="F:transferase activity"/>
    <property type="evidence" value="ECO:0007669"/>
    <property type="project" value="UniProtKB-KW"/>
</dbReference>
<dbReference type="AlphaFoldDB" id="A0A261FYU9"/>
<gene>
    <name evidence="4" type="ORF">BE0216_08260</name>
    <name evidence="3" type="ORF">BEUL_2192</name>
</gene>
<dbReference type="EMBL" id="MWWZ01000016">
    <property type="protein sequence ID" value="OZG64361.1"/>
    <property type="molecule type" value="Genomic_DNA"/>
</dbReference>
<feature type="transmembrane region" description="Helical" evidence="1">
    <location>
        <begin position="276"/>
        <end position="296"/>
    </location>
</feature>
<protein>
    <submittedName>
        <fullName evidence="4">Glycosyltransferase family 39 protein</fullName>
    </submittedName>
</protein>
<sequence>MTRQIGEKVKSFLNMQGGKALCIVLLLVVVPSLYYGLALKAYGGTYSIYDEQTHMGYAWSVSHGEIPARGDLLPDEILDDLSCSGWRSISDKIANTPNLPACGADTSAEQSLGAGEQYNYFHPPLYYAITGFLARLVSMLYSEISFAQAARAVSVIWMVAGLLAMYAALRKWQVNFSCSLAVCSLVPYIPIFLNTGTAVTNDAPGLLCGAGMLWLAARFFREKNYHLLIPLIIVVFSCMIKGTFAFSIFALCFILVLHGLIDFVKANQRRTAVKEMVAACACVFVALVCVFGWRFIQSHRGDASYVPAITGTSTAPVEGLPIGEFLNTLMSSFDLSTSPGSLRGLDASVGYSGWLSLLQIVMLGAAFFLYFQNDGVCSHKLLVYSTIFGLLLSPALVQIMQYMGDRSMFVNVNIRYSIMMVPFVLCCWALTVQNRKQPWIAWCVSGIGFIVCFVSVLGLAPL</sequence>
<evidence type="ECO:0000313" key="3">
    <source>
        <dbReference type="EMBL" id="OZG64361.1"/>
    </source>
</evidence>